<sequence length="85" mass="9936">MLNIFQVAGISQVLKLSHQQYCKLQQKGIRIIDFEIRIMLFAIKESNLFTRFINVLKSRNFSNINDIKGLQPLIVADFNVRILKQ</sequence>
<keyword evidence="2" id="KW-1185">Reference proteome</keyword>
<dbReference type="EMBL" id="RRYP01001951">
    <property type="protein sequence ID" value="TNV85291.1"/>
    <property type="molecule type" value="Genomic_DNA"/>
</dbReference>
<dbReference type="Proteomes" id="UP000785679">
    <property type="component" value="Unassembled WGS sequence"/>
</dbReference>
<evidence type="ECO:0000313" key="1">
    <source>
        <dbReference type="EMBL" id="TNV85291.1"/>
    </source>
</evidence>
<gene>
    <name evidence="1" type="ORF">FGO68_gene17167</name>
</gene>
<comment type="caution">
    <text evidence="1">The sequence shown here is derived from an EMBL/GenBank/DDBJ whole genome shotgun (WGS) entry which is preliminary data.</text>
</comment>
<evidence type="ECO:0000313" key="2">
    <source>
        <dbReference type="Proteomes" id="UP000785679"/>
    </source>
</evidence>
<reference evidence="1" key="1">
    <citation type="submission" date="2019-06" db="EMBL/GenBank/DDBJ databases">
        <authorList>
            <person name="Zheng W."/>
        </authorList>
    </citation>
    <scope>NUCLEOTIDE SEQUENCE</scope>
    <source>
        <strain evidence="1">QDHG01</strain>
    </source>
</reference>
<proteinExistence type="predicted"/>
<dbReference type="AlphaFoldDB" id="A0A8J8P0Q5"/>
<organism evidence="1 2">
    <name type="scientific">Halteria grandinella</name>
    <dbReference type="NCBI Taxonomy" id="5974"/>
    <lineage>
        <taxon>Eukaryota</taxon>
        <taxon>Sar</taxon>
        <taxon>Alveolata</taxon>
        <taxon>Ciliophora</taxon>
        <taxon>Intramacronucleata</taxon>
        <taxon>Spirotrichea</taxon>
        <taxon>Stichotrichia</taxon>
        <taxon>Sporadotrichida</taxon>
        <taxon>Halteriidae</taxon>
        <taxon>Halteria</taxon>
    </lineage>
</organism>
<protein>
    <submittedName>
        <fullName evidence="1">Uncharacterized protein</fullName>
    </submittedName>
</protein>
<name>A0A8J8P0Q5_HALGN</name>
<accession>A0A8J8P0Q5</accession>